<accession>A0A9D4NIK6</accession>
<evidence type="ECO:0000259" key="3">
    <source>
        <dbReference type="Pfam" id="PF00890"/>
    </source>
</evidence>
<comment type="caution">
    <text evidence="4">The sequence shown here is derived from an EMBL/GenBank/DDBJ whole genome shotgun (WGS) entry which is preliminary data.</text>
</comment>
<dbReference type="AlphaFoldDB" id="A0A9D4NIK6"/>
<dbReference type="Proteomes" id="UP000828390">
    <property type="component" value="Unassembled WGS sequence"/>
</dbReference>
<keyword evidence="5" id="KW-1185">Reference proteome</keyword>
<dbReference type="GO" id="GO:0006121">
    <property type="term" value="P:mitochondrial electron transport, succinate to ubiquinone"/>
    <property type="evidence" value="ECO:0007669"/>
    <property type="project" value="TreeGrafter"/>
</dbReference>
<dbReference type="InterPro" id="IPR003953">
    <property type="entry name" value="FAD-dep_OxRdtase_2_FAD-bd"/>
</dbReference>
<protein>
    <recommendedName>
        <fullName evidence="3">FAD-dependent oxidoreductase 2 FAD-binding domain-containing protein</fullName>
    </recommendedName>
</protein>
<dbReference type="InterPro" id="IPR030664">
    <property type="entry name" value="SdhA/FrdA/AprA"/>
</dbReference>
<evidence type="ECO:0000256" key="1">
    <source>
        <dbReference type="ARBA" id="ARBA00022630"/>
    </source>
</evidence>
<proteinExistence type="predicted"/>
<evidence type="ECO:0000256" key="2">
    <source>
        <dbReference type="ARBA" id="ARBA00023002"/>
    </source>
</evidence>
<sequence length="64" mass="7345">MLHKSNKSKNTPLQSLKYDTHYFIEYFALDLIMEEGECRGVIALNLEDGTIHRFKSKNTILATG</sequence>
<dbReference type="PANTHER" id="PTHR11632:SF51">
    <property type="entry name" value="SUCCINATE DEHYDROGENASE [UBIQUINONE] FLAVOPROTEIN SUBUNIT, MITOCHONDRIAL"/>
    <property type="match status" value="1"/>
</dbReference>
<dbReference type="SUPFAM" id="SSF51905">
    <property type="entry name" value="FAD/NAD(P)-binding domain"/>
    <property type="match status" value="1"/>
</dbReference>
<dbReference type="GO" id="GO:0008177">
    <property type="term" value="F:succinate dehydrogenase (quinone) activity"/>
    <property type="evidence" value="ECO:0007669"/>
    <property type="project" value="TreeGrafter"/>
</dbReference>
<keyword evidence="2" id="KW-0560">Oxidoreductase</keyword>
<organism evidence="4 5">
    <name type="scientific">Dreissena polymorpha</name>
    <name type="common">Zebra mussel</name>
    <name type="synonym">Mytilus polymorpha</name>
    <dbReference type="NCBI Taxonomy" id="45954"/>
    <lineage>
        <taxon>Eukaryota</taxon>
        <taxon>Metazoa</taxon>
        <taxon>Spiralia</taxon>
        <taxon>Lophotrochozoa</taxon>
        <taxon>Mollusca</taxon>
        <taxon>Bivalvia</taxon>
        <taxon>Autobranchia</taxon>
        <taxon>Heteroconchia</taxon>
        <taxon>Euheterodonta</taxon>
        <taxon>Imparidentia</taxon>
        <taxon>Neoheterodontei</taxon>
        <taxon>Myida</taxon>
        <taxon>Dreissenoidea</taxon>
        <taxon>Dreissenidae</taxon>
        <taxon>Dreissena</taxon>
    </lineage>
</organism>
<dbReference type="Gene3D" id="3.50.50.60">
    <property type="entry name" value="FAD/NAD(P)-binding domain"/>
    <property type="match status" value="1"/>
</dbReference>
<dbReference type="Pfam" id="PF00890">
    <property type="entry name" value="FAD_binding_2"/>
    <property type="match status" value="1"/>
</dbReference>
<dbReference type="GO" id="GO:0009055">
    <property type="term" value="F:electron transfer activity"/>
    <property type="evidence" value="ECO:0007669"/>
    <property type="project" value="TreeGrafter"/>
</dbReference>
<evidence type="ECO:0000313" key="4">
    <source>
        <dbReference type="EMBL" id="KAH3897258.1"/>
    </source>
</evidence>
<dbReference type="InterPro" id="IPR036188">
    <property type="entry name" value="FAD/NAD-bd_sf"/>
</dbReference>
<dbReference type="GO" id="GO:0005739">
    <property type="term" value="C:mitochondrion"/>
    <property type="evidence" value="ECO:0007669"/>
    <property type="project" value="GOC"/>
</dbReference>
<dbReference type="GO" id="GO:0050660">
    <property type="term" value="F:flavin adenine dinucleotide binding"/>
    <property type="evidence" value="ECO:0007669"/>
    <property type="project" value="TreeGrafter"/>
</dbReference>
<reference evidence="4" key="1">
    <citation type="journal article" date="2019" name="bioRxiv">
        <title>The Genome of the Zebra Mussel, Dreissena polymorpha: A Resource for Invasive Species Research.</title>
        <authorList>
            <person name="McCartney M.A."/>
            <person name="Auch B."/>
            <person name="Kono T."/>
            <person name="Mallez S."/>
            <person name="Zhang Y."/>
            <person name="Obille A."/>
            <person name="Becker A."/>
            <person name="Abrahante J.E."/>
            <person name="Garbe J."/>
            <person name="Badalamenti J.P."/>
            <person name="Herman A."/>
            <person name="Mangelson H."/>
            <person name="Liachko I."/>
            <person name="Sullivan S."/>
            <person name="Sone E.D."/>
            <person name="Koren S."/>
            <person name="Silverstein K.A.T."/>
            <person name="Beckman K.B."/>
            <person name="Gohl D.M."/>
        </authorList>
    </citation>
    <scope>NUCLEOTIDE SEQUENCE</scope>
    <source>
        <strain evidence="4">Duluth1</strain>
        <tissue evidence="4">Whole animal</tissue>
    </source>
</reference>
<keyword evidence="1" id="KW-0285">Flavoprotein</keyword>
<dbReference type="PANTHER" id="PTHR11632">
    <property type="entry name" value="SUCCINATE DEHYDROGENASE 2 FLAVOPROTEIN SUBUNIT"/>
    <property type="match status" value="1"/>
</dbReference>
<feature type="domain" description="FAD-dependent oxidoreductase 2 FAD-binding" evidence="3">
    <location>
        <begin position="15"/>
        <end position="64"/>
    </location>
</feature>
<gene>
    <name evidence="4" type="ORF">DPMN_021445</name>
</gene>
<reference evidence="4" key="2">
    <citation type="submission" date="2020-11" db="EMBL/GenBank/DDBJ databases">
        <authorList>
            <person name="McCartney M.A."/>
            <person name="Auch B."/>
            <person name="Kono T."/>
            <person name="Mallez S."/>
            <person name="Becker A."/>
            <person name="Gohl D.M."/>
            <person name="Silverstein K.A.T."/>
            <person name="Koren S."/>
            <person name="Bechman K.B."/>
            <person name="Herman A."/>
            <person name="Abrahante J.E."/>
            <person name="Garbe J."/>
        </authorList>
    </citation>
    <scope>NUCLEOTIDE SEQUENCE</scope>
    <source>
        <strain evidence="4">Duluth1</strain>
        <tissue evidence="4">Whole animal</tissue>
    </source>
</reference>
<evidence type="ECO:0000313" key="5">
    <source>
        <dbReference type="Proteomes" id="UP000828390"/>
    </source>
</evidence>
<name>A0A9D4NIK6_DREPO</name>
<dbReference type="EMBL" id="JAIWYP010000001">
    <property type="protein sequence ID" value="KAH3897258.1"/>
    <property type="molecule type" value="Genomic_DNA"/>
</dbReference>